<evidence type="ECO:0008006" key="3">
    <source>
        <dbReference type="Google" id="ProtNLM"/>
    </source>
</evidence>
<organism evidence="1 2">
    <name type="scientific">Companilactobacillus versmoldensis DSM 14857 = KCTC 3814</name>
    <dbReference type="NCBI Taxonomy" id="1423815"/>
    <lineage>
        <taxon>Bacteria</taxon>
        <taxon>Bacillati</taxon>
        <taxon>Bacillota</taxon>
        <taxon>Bacilli</taxon>
        <taxon>Lactobacillales</taxon>
        <taxon>Lactobacillaceae</taxon>
        <taxon>Companilactobacillus</taxon>
    </lineage>
</organism>
<dbReference type="EMBL" id="AZFA01000008">
    <property type="protein sequence ID" value="KRL67015.1"/>
    <property type="molecule type" value="Genomic_DNA"/>
</dbReference>
<protein>
    <recommendedName>
        <fullName evidence="3">DUF2922 domain-containing protein</fullName>
    </recommendedName>
</protein>
<name>A0A0R1SCX4_9LACO</name>
<evidence type="ECO:0000313" key="2">
    <source>
        <dbReference type="Proteomes" id="UP000051647"/>
    </source>
</evidence>
<dbReference type="PATRIC" id="fig|1423815.3.peg.2182"/>
<proteinExistence type="predicted"/>
<sequence length="70" mass="8285">MTKLQMRFKTSEGKNRDLYFSYAKDHLDEITTNEAMKKIAKSQLFSKDNQPLFADTVSAQYIERVEHHIF</sequence>
<dbReference type="RefSeq" id="WP_010625131.1">
    <property type="nucleotide sequence ID" value="NZ_AZFA01000008.1"/>
</dbReference>
<comment type="caution">
    <text evidence="1">The sequence shown here is derived from an EMBL/GenBank/DDBJ whole genome shotgun (WGS) entry which is preliminary data.</text>
</comment>
<dbReference type="Proteomes" id="UP000051647">
    <property type="component" value="Unassembled WGS sequence"/>
</dbReference>
<dbReference type="OrthoDB" id="2323347at2"/>
<dbReference type="Pfam" id="PF11148">
    <property type="entry name" value="DUF2922"/>
    <property type="match status" value="1"/>
</dbReference>
<dbReference type="InterPro" id="IPR021321">
    <property type="entry name" value="DUF2922"/>
</dbReference>
<accession>A0A0R1SCX4</accession>
<dbReference type="STRING" id="1423815.FC27_GL002129"/>
<reference evidence="1 2" key="1">
    <citation type="journal article" date="2015" name="Genome Announc.">
        <title>Expanding the biotechnology potential of lactobacilli through comparative genomics of 213 strains and associated genera.</title>
        <authorList>
            <person name="Sun Z."/>
            <person name="Harris H.M."/>
            <person name="McCann A."/>
            <person name="Guo C."/>
            <person name="Argimon S."/>
            <person name="Zhang W."/>
            <person name="Yang X."/>
            <person name="Jeffery I.B."/>
            <person name="Cooney J.C."/>
            <person name="Kagawa T.F."/>
            <person name="Liu W."/>
            <person name="Song Y."/>
            <person name="Salvetti E."/>
            <person name="Wrobel A."/>
            <person name="Rasinkangas P."/>
            <person name="Parkhill J."/>
            <person name="Rea M.C."/>
            <person name="O'Sullivan O."/>
            <person name="Ritari J."/>
            <person name="Douillard F.P."/>
            <person name="Paul Ross R."/>
            <person name="Yang R."/>
            <person name="Briner A.E."/>
            <person name="Felis G.E."/>
            <person name="de Vos W.M."/>
            <person name="Barrangou R."/>
            <person name="Klaenhammer T.R."/>
            <person name="Caufield P.W."/>
            <person name="Cui Y."/>
            <person name="Zhang H."/>
            <person name="O'Toole P.W."/>
        </authorList>
    </citation>
    <scope>NUCLEOTIDE SEQUENCE [LARGE SCALE GENOMIC DNA]</scope>
    <source>
        <strain evidence="1 2">DSM 14857</strain>
    </source>
</reference>
<dbReference type="AlphaFoldDB" id="A0A0R1SCX4"/>
<keyword evidence="2" id="KW-1185">Reference proteome</keyword>
<evidence type="ECO:0000313" key="1">
    <source>
        <dbReference type="EMBL" id="KRL67015.1"/>
    </source>
</evidence>
<gene>
    <name evidence="1" type="ORF">FC27_GL002129</name>
</gene>